<dbReference type="EMBL" id="WAGX01000005">
    <property type="protein sequence ID" value="KAB1438073.1"/>
    <property type="molecule type" value="Genomic_DNA"/>
</dbReference>
<accession>A0A7V7QKL4</accession>
<comment type="caution">
    <text evidence="2">The sequence shown here is derived from an EMBL/GenBank/DDBJ whole genome shotgun (WGS) entry which is preliminary data.</text>
</comment>
<dbReference type="Proteomes" id="UP000461768">
    <property type="component" value="Unassembled WGS sequence"/>
</dbReference>
<evidence type="ECO:0000313" key="2">
    <source>
        <dbReference type="EMBL" id="KAB1438073.1"/>
    </source>
</evidence>
<proteinExistence type="predicted"/>
<gene>
    <name evidence="2" type="ORF">F7O84_10970</name>
</gene>
<dbReference type="AlphaFoldDB" id="A0A7V7QKL4"/>
<keyword evidence="3" id="KW-1185">Reference proteome</keyword>
<dbReference type="InterPro" id="IPR056906">
    <property type="entry name" value="ORF2/G2P_dom"/>
</dbReference>
<reference evidence="2 3" key="2">
    <citation type="submission" date="2020-02" db="EMBL/GenBank/DDBJ databases">
        <title>Candidatus Galacturonibacter soehngenii shows hetero-acetogenic catabolism of galacturonic acid but lacks a canonical carbon monoxide dehydrogenase/acetyl-CoA synthase complex.</title>
        <authorList>
            <person name="Diender M."/>
            <person name="Stouten G.R."/>
            <person name="Petersen J.F."/>
            <person name="Nielsen P.H."/>
            <person name="Dueholm M.S."/>
            <person name="Pronk J.T."/>
            <person name="Van Loosdrecht M.C.M."/>
        </authorList>
    </citation>
    <scope>NUCLEOTIDE SEQUENCE [LARGE SCALE GENOMIC DNA]</scope>
    <source>
        <strain evidence="2">GalUA</strain>
    </source>
</reference>
<feature type="domain" description="Replication-associated protein ORF2/G2P" evidence="1">
    <location>
        <begin position="96"/>
        <end position="206"/>
    </location>
</feature>
<name>A0A7V7QKL4_9FIRM</name>
<evidence type="ECO:0000259" key="1">
    <source>
        <dbReference type="Pfam" id="PF23343"/>
    </source>
</evidence>
<dbReference type="OrthoDB" id="2039188at2"/>
<organism evidence="2 3">
    <name type="scientific">Candidatus Galacturonatibacter soehngenii</name>
    <dbReference type="NCBI Taxonomy" id="2307010"/>
    <lineage>
        <taxon>Bacteria</taxon>
        <taxon>Bacillati</taxon>
        <taxon>Bacillota</taxon>
        <taxon>Clostridia</taxon>
        <taxon>Lachnospirales</taxon>
        <taxon>Lachnospiraceae</taxon>
        <taxon>Candidatus Galacturonatibacter</taxon>
    </lineage>
</organism>
<evidence type="ECO:0000313" key="3">
    <source>
        <dbReference type="Proteomes" id="UP000461768"/>
    </source>
</evidence>
<dbReference type="RefSeq" id="WP_151144878.1">
    <property type="nucleotide sequence ID" value="NZ_WAGX01000005.1"/>
</dbReference>
<sequence>MKIRKVNSNQIILHENTEVKFKIAGNTREVQFSAGVNKKCLIQNISKDKYLDKETGEIKERKKSENRYQSPKSVRKSINKLMDLIRCNATETSSCKWLTLTYADVMIDHTKVYEDGKMFLRRLQQYLNNQTELSVGQKLFKRITVAEPQGESHGNSWHLHILLIFQDIAPFISNDVITELWGHGMTDTHKVYDADGLALYFKVYLSDVEYVEGDETYDVVDKVVDGKSKQFIKGGRLKYYPTGMPLFSASRGMKRPVVEKISNKEAMERVSDCKLVYQETFVIGDKEKKGNLIDKRYYRKN</sequence>
<reference evidence="2 3" key="1">
    <citation type="submission" date="2019-09" db="EMBL/GenBank/DDBJ databases">
        <authorList>
            <person name="Valk L.C."/>
        </authorList>
    </citation>
    <scope>NUCLEOTIDE SEQUENCE [LARGE SCALE GENOMIC DNA]</scope>
    <source>
        <strain evidence="2">GalUA</strain>
    </source>
</reference>
<protein>
    <recommendedName>
        <fullName evidence="1">Replication-associated protein ORF2/G2P domain-containing protein</fullName>
    </recommendedName>
</protein>
<dbReference type="Pfam" id="PF23343">
    <property type="entry name" value="REP_ORF2-G2P"/>
    <property type="match status" value="1"/>
</dbReference>